<evidence type="ECO:0000259" key="4">
    <source>
        <dbReference type="PROSITE" id="PS50893"/>
    </source>
</evidence>
<dbReference type="InterPro" id="IPR003593">
    <property type="entry name" value="AAA+_ATPase"/>
</dbReference>
<dbReference type="PANTHER" id="PTHR42939:SF3">
    <property type="entry name" value="ABC TRANSPORTER ATP-BINDING COMPONENT"/>
    <property type="match status" value="1"/>
</dbReference>
<dbReference type="InterPro" id="IPR003439">
    <property type="entry name" value="ABC_transporter-like_ATP-bd"/>
</dbReference>
<evidence type="ECO:0000313" key="5">
    <source>
        <dbReference type="EMBL" id="MFC5470214.1"/>
    </source>
</evidence>
<dbReference type="CDD" id="cd03230">
    <property type="entry name" value="ABC_DR_subfamily_A"/>
    <property type="match status" value="1"/>
</dbReference>
<dbReference type="InterPro" id="IPR017871">
    <property type="entry name" value="ABC_transporter-like_CS"/>
</dbReference>
<keyword evidence="6" id="KW-1185">Reference proteome</keyword>
<organism evidence="5 6">
    <name type="scientific">Cohnella suwonensis</name>
    <dbReference type="NCBI Taxonomy" id="696072"/>
    <lineage>
        <taxon>Bacteria</taxon>
        <taxon>Bacillati</taxon>
        <taxon>Bacillota</taxon>
        <taxon>Bacilli</taxon>
        <taxon>Bacillales</taxon>
        <taxon>Paenibacillaceae</taxon>
        <taxon>Cohnella</taxon>
    </lineage>
</organism>
<dbReference type="SMART" id="SM00382">
    <property type="entry name" value="AAA"/>
    <property type="match status" value="1"/>
</dbReference>
<sequence length="319" mass="35829">MTRTTATGKVSAAWTDSAEDAAISWRGMTLRHERFAFGPIDCDIPKGMVTAVVGPNGSGKSTLFRSILGLEPIREGEAQAFGTRLNGGRDDEYKRKIGFLAENSHFYENGMTADEKAEFASMVYPSWDWERYRKLMRHFDVDGGVKLSNLSKGMRRKAELAVAMAHDPELLLLDEPSSGLDPFAWRTMLEQLRRYMEPGDRTILIATHIIAEVQRLADYILFLNRGKVLGLYEKDRLLDEWRTLVVQLSPGHADVGKLPGTPGLQGLTEAGPGIYRLEVDESEQAESYCRANGFQVLGVQRMELEDILSCLIRKEEARR</sequence>
<dbReference type="Proteomes" id="UP001596105">
    <property type="component" value="Unassembled WGS sequence"/>
</dbReference>
<feature type="domain" description="ABC transporter" evidence="4">
    <location>
        <begin position="18"/>
        <end position="250"/>
    </location>
</feature>
<dbReference type="PANTHER" id="PTHR42939">
    <property type="entry name" value="ABC TRANSPORTER ATP-BINDING PROTEIN ALBC-RELATED"/>
    <property type="match status" value="1"/>
</dbReference>
<dbReference type="EMBL" id="JBHSMH010000054">
    <property type="protein sequence ID" value="MFC5470214.1"/>
    <property type="molecule type" value="Genomic_DNA"/>
</dbReference>
<dbReference type="PROSITE" id="PS50893">
    <property type="entry name" value="ABC_TRANSPORTER_2"/>
    <property type="match status" value="1"/>
</dbReference>
<dbReference type="SUPFAM" id="SSF52540">
    <property type="entry name" value="P-loop containing nucleoside triphosphate hydrolases"/>
    <property type="match status" value="1"/>
</dbReference>
<keyword evidence="2" id="KW-0547">Nucleotide-binding</keyword>
<gene>
    <name evidence="5" type="ORF">ACFPPD_16025</name>
</gene>
<dbReference type="Gene3D" id="3.40.50.300">
    <property type="entry name" value="P-loop containing nucleotide triphosphate hydrolases"/>
    <property type="match status" value="1"/>
</dbReference>
<evidence type="ECO:0000313" key="6">
    <source>
        <dbReference type="Proteomes" id="UP001596105"/>
    </source>
</evidence>
<comment type="caution">
    <text evidence="5">The sequence shown here is derived from an EMBL/GenBank/DDBJ whole genome shotgun (WGS) entry which is preliminary data.</text>
</comment>
<proteinExistence type="predicted"/>
<evidence type="ECO:0000256" key="2">
    <source>
        <dbReference type="ARBA" id="ARBA00022741"/>
    </source>
</evidence>
<protein>
    <submittedName>
        <fullName evidence="5">ABC transporter ATP-binding protein</fullName>
    </submittedName>
</protein>
<dbReference type="Pfam" id="PF00005">
    <property type="entry name" value="ABC_tran"/>
    <property type="match status" value="1"/>
</dbReference>
<evidence type="ECO:0000256" key="1">
    <source>
        <dbReference type="ARBA" id="ARBA00022448"/>
    </source>
</evidence>
<dbReference type="RefSeq" id="WP_378082625.1">
    <property type="nucleotide sequence ID" value="NZ_JBHSMH010000054.1"/>
</dbReference>
<dbReference type="GO" id="GO:0005524">
    <property type="term" value="F:ATP binding"/>
    <property type="evidence" value="ECO:0007669"/>
    <property type="project" value="UniProtKB-KW"/>
</dbReference>
<reference evidence="6" key="1">
    <citation type="journal article" date="2019" name="Int. J. Syst. Evol. Microbiol.">
        <title>The Global Catalogue of Microorganisms (GCM) 10K type strain sequencing project: providing services to taxonomists for standard genome sequencing and annotation.</title>
        <authorList>
            <consortium name="The Broad Institute Genomics Platform"/>
            <consortium name="The Broad Institute Genome Sequencing Center for Infectious Disease"/>
            <person name="Wu L."/>
            <person name="Ma J."/>
        </authorList>
    </citation>
    <scope>NUCLEOTIDE SEQUENCE [LARGE SCALE GENOMIC DNA]</scope>
    <source>
        <strain evidence="6">CCUG 57113</strain>
    </source>
</reference>
<dbReference type="PROSITE" id="PS00211">
    <property type="entry name" value="ABC_TRANSPORTER_1"/>
    <property type="match status" value="1"/>
</dbReference>
<dbReference type="InterPro" id="IPR027417">
    <property type="entry name" value="P-loop_NTPase"/>
</dbReference>
<accession>A0ABW0LWU2</accession>
<name>A0ABW0LWU2_9BACL</name>
<evidence type="ECO:0000256" key="3">
    <source>
        <dbReference type="ARBA" id="ARBA00022840"/>
    </source>
</evidence>
<keyword evidence="1" id="KW-0813">Transport</keyword>
<keyword evidence="3 5" id="KW-0067">ATP-binding</keyword>
<dbReference type="InterPro" id="IPR051782">
    <property type="entry name" value="ABC_Transporter_VariousFunc"/>
</dbReference>